<reference evidence="1" key="1">
    <citation type="submission" date="2014-05" db="EMBL/GenBank/DDBJ databases">
        <authorList>
            <person name="Chronopoulou M."/>
        </authorList>
    </citation>
    <scope>NUCLEOTIDE SEQUENCE</scope>
    <source>
        <tissue evidence="1">Whole organism</tissue>
    </source>
</reference>
<dbReference type="AlphaFoldDB" id="A0A0K2U268"/>
<evidence type="ECO:0000313" key="1">
    <source>
        <dbReference type="EMBL" id="CDW31776.1"/>
    </source>
</evidence>
<organism evidence="1">
    <name type="scientific">Lepeophtheirus salmonis</name>
    <name type="common">Salmon louse</name>
    <name type="synonym">Caligus salmonis</name>
    <dbReference type="NCBI Taxonomy" id="72036"/>
    <lineage>
        <taxon>Eukaryota</taxon>
        <taxon>Metazoa</taxon>
        <taxon>Ecdysozoa</taxon>
        <taxon>Arthropoda</taxon>
        <taxon>Crustacea</taxon>
        <taxon>Multicrustacea</taxon>
        <taxon>Hexanauplia</taxon>
        <taxon>Copepoda</taxon>
        <taxon>Siphonostomatoida</taxon>
        <taxon>Caligidae</taxon>
        <taxon>Lepeophtheirus</taxon>
    </lineage>
</organism>
<dbReference type="EMBL" id="HACA01014415">
    <property type="protein sequence ID" value="CDW31776.1"/>
    <property type="molecule type" value="Transcribed_RNA"/>
</dbReference>
<protein>
    <submittedName>
        <fullName evidence="1">Uncharacterized protein</fullName>
    </submittedName>
</protein>
<sequence length="29" mass="3411">MYLLNKKLVKKAIKIGNKVDFKNDKKSFV</sequence>
<proteinExistence type="predicted"/>
<name>A0A0K2U268_LEPSM</name>
<accession>A0A0K2U268</accession>